<feature type="region of interest" description="Disordered" evidence="1">
    <location>
        <begin position="37"/>
        <end position="78"/>
    </location>
</feature>
<dbReference type="RefSeq" id="WP_060779375.1">
    <property type="nucleotide sequence ID" value="NZ_CP014164.1"/>
</dbReference>
<evidence type="ECO:0000313" key="2">
    <source>
        <dbReference type="EMBL" id="AMC01391.1"/>
    </source>
</evidence>
<evidence type="ECO:0000256" key="1">
    <source>
        <dbReference type="SAM" id="MobiDB-lite"/>
    </source>
</evidence>
<dbReference type="GeneID" id="32030746"/>
<sequence>MGKIAKYFRVFIVMLFTANIFIEPAIALASVYGQGDSSLETSSEVSEDIESNLTPEVDVLEDDSLEVSSSSQETKPIE</sequence>
<evidence type="ECO:0000313" key="3">
    <source>
        <dbReference type="Proteomes" id="UP000066986"/>
    </source>
</evidence>
<protein>
    <submittedName>
        <fullName evidence="2">Uncharacterized protein</fullName>
    </submittedName>
</protein>
<name>A0AAU8UMH7_9LACT</name>
<reference evidence="2 3" key="1">
    <citation type="journal article" date="2016" name="Genome Announc.">
        <title>Complete Genome Sequences of Aerococcus christensenii CCUG 28831T, Aerococcus sanguinicola CCUG 43001T, Aerococcus urinae CCUG 36881T, Aerococcus urinaeequi CCUG 28094T, Aerococcus urinaehominis CCUG 42038 BT, and Aerococcus viridans CCUG 4311T.</title>
        <authorList>
            <person name="Carkaci D."/>
            <person name="Dargis R."/>
            <person name="Nielsen X.C."/>
            <person name="Skovgaard O."/>
            <person name="Fuursted K."/>
            <person name="Christensen J.J."/>
        </authorList>
    </citation>
    <scope>NUCLEOTIDE SEQUENCE [LARGE SCALE GENOMIC DNA]</scope>
    <source>
        <strain evidence="2 3">CCUG4311</strain>
    </source>
</reference>
<gene>
    <name evidence="2" type="ORF">AWM76_07430</name>
</gene>
<dbReference type="Proteomes" id="UP000066986">
    <property type="component" value="Chromosome"/>
</dbReference>
<organism evidence="2 3">
    <name type="scientific">Aerococcus viridans</name>
    <dbReference type="NCBI Taxonomy" id="1377"/>
    <lineage>
        <taxon>Bacteria</taxon>
        <taxon>Bacillati</taxon>
        <taxon>Bacillota</taxon>
        <taxon>Bacilli</taxon>
        <taxon>Lactobacillales</taxon>
        <taxon>Aerococcaceae</taxon>
        <taxon>Aerococcus</taxon>
    </lineage>
</organism>
<dbReference type="AlphaFoldDB" id="A0AAU8UMH7"/>
<accession>A0AAU8UMH7</accession>
<reference evidence="3" key="2">
    <citation type="submission" date="2016-01" db="EMBL/GenBank/DDBJ databases">
        <title>Six Aerococcus type strain genome sequencing and assembly using PacBio and Illumina Hiseq.</title>
        <authorList>
            <person name="Carkaci D."/>
            <person name="Dargis R."/>
            <person name="Nielsen X.C."/>
            <person name="Skovgaard O."/>
            <person name="Fuursted K."/>
            <person name="Christensen J.J."/>
        </authorList>
    </citation>
    <scope>NUCLEOTIDE SEQUENCE [LARGE SCALE GENOMIC DNA]</scope>
    <source>
        <strain evidence="3">CCUG4311</strain>
    </source>
</reference>
<dbReference type="KEGG" id="avs:AWM76_07430"/>
<dbReference type="EMBL" id="CP014164">
    <property type="protein sequence ID" value="AMC01391.1"/>
    <property type="molecule type" value="Genomic_DNA"/>
</dbReference>
<proteinExistence type="predicted"/>